<dbReference type="InterPro" id="IPR000253">
    <property type="entry name" value="FHA_dom"/>
</dbReference>
<reference evidence="4 5" key="1">
    <citation type="journal article" date="2014" name="Curr. Biol.">
        <title>The genome of the clonal raider ant Cerapachys biroi.</title>
        <authorList>
            <person name="Oxley P.R."/>
            <person name="Ji L."/>
            <person name="Fetter-Pruneda I."/>
            <person name="McKenzie S.K."/>
            <person name="Li C."/>
            <person name="Hu H."/>
            <person name="Zhang G."/>
            <person name="Kronauer D.J."/>
        </authorList>
    </citation>
    <scope>NUCLEOTIDE SEQUENCE [LARGE SCALE GENOMIC DNA]</scope>
</reference>
<evidence type="ECO:0000256" key="1">
    <source>
        <dbReference type="SAM" id="Coils"/>
    </source>
</evidence>
<dbReference type="PANTHER" id="PTHR23308">
    <property type="entry name" value="NUCLEAR INHIBITOR OF PROTEIN PHOSPHATASE-1"/>
    <property type="match status" value="1"/>
</dbReference>
<feature type="compositionally biased region" description="Polar residues" evidence="2">
    <location>
        <begin position="1"/>
        <end position="14"/>
    </location>
</feature>
<feature type="compositionally biased region" description="Basic and acidic residues" evidence="2">
    <location>
        <begin position="116"/>
        <end position="132"/>
    </location>
</feature>
<evidence type="ECO:0000259" key="3">
    <source>
        <dbReference type="PROSITE" id="PS50006"/>
    </source>
</evidence>
<dbReference type="PROSITE" id="PS50006">
    <property type="entry name" value="FHA_DOMAIN"/>
    <property type="match status" value="1"/>
</dbReference>
<evidence type="ECO:0000313" key="5">
    <source>
        <dbReference type="Proteomes" id="UP000053097"/>
    </source>
</evidence>
<dbReference type="InterPro" id="IPR050923">
    <property type="entry name" value="Cell_Proc_Reg/RNA_Proc"/>
</dbReference>
<feature type="compositionally biased region" description="Acidic residues" evidence="2">
    <location>
        <begin position="627"/>
        <end position="640"/>
    </location>
</feature>
<dbReference type="Gene3D" id="2.60.200.20">
    <property type="match status" value="1"/>
</dbReference>
<feature type="compositionally biased region" description="Basic and acidic residues" evidence="2">
    <location>
        <begin position="707"/>
        <end position="723"/>
    </location>
</feature>
<feature type="compositionally biased region" description="Basic residues" evidence="2">
    <location>
        <begin position="81"/>
        <end position="92"/>
    </location>
</feature>
<organism evidence="4 5">
    <name type="scientific">Ooceraea biroi</name>
    <name type="common">Clonal raider ant</name>
    <name type="synonym">Cerapachys biroi</name>
    <dbReference type="NCBI Taxonomy" id="2015173"/>
    <lineage>
        <taxon>Eukaryota</taxon>
        <taxon>Metazoa</taxon>
        <taxon>Ecdysozoa</taxon>
        <taxon>Arthropoda</taxon>
        <taxon>Hexapoda</taxon>
        <taxon>Insecta</taxon>
        <taxon>Pterygota</taxon>
        <taxon>Neoptera</taxon>
        <taxon>Endopterygota</taxon>
        <taxon>Hymenoptera</taxon>
        <taxon>Apocrita</taxon>
        <taxon>Aculeata</taxon>
        <taxon>Formicoidea</taxon>
        <taxon>Formicidae</taxon>
        <taxon>Dorylinae</taxon>
        <taxon>Ooceraea</taxon>
    </lineage>
</organism>
<feature type="compositionally biased region" description="Polar residues" evidence="2">
    <location>
        <begin position="733"/>
        <end position="749"/>
    </location>
</feature>
<dbReference type="AlphaFoldDB" id="A0A026WVG6"/>
<evidence type="ECO:0000256" key="2">
    <source>
        <dbReference type="SAM" id="MobiDB-lite"/>
    </source>
</evidence>
<dbReference type="OMA" id="QQAIWTF"/>
<dbReference type="InterPro" id="IPR008984">
    <property type="entry name" value="SMAD_FHA_dom_sf"/>
</dbReference>
<feature type="coiled-coil region" evidence="1">
    <location>
        <begin position="288"/>
        <end position="317"/>
    </location>
</feature>
<feature type="compositionally biased region" description="Low complexity" evidence="2">
    <location>
        <begin position="614"/>
        <end position="626"/>
    </location>
</feature>
<dbReference type="EMBL" id="KK107085">
    <property type="protein sequence ID" value="EZA60022.1"/>
    <property type="molecule type" value="Genomic_DNA"/>
</dbReference>
<feature type="compositionally biased region" description="Basic and acidic residues" evidence="2">
    <location>
        <begin position="644"/>
        <end position="661"/>
    </location>
</feature>
<feature type="region of interest" description="Disordered" evidence="2">
    <location>
        <begin position="606"/>
        <end position="749"/>
    </location>
</feature>
<gene>
    <name evidence="4" type="ORF">X777_15304</name>
</gene>
<feature type="compositionally biased region" description="Polar residues" evidence="2">
    <location>
        <begin position="685"/>
        <end position="697"/>
    </location>
</feature>
<dbReference type="CDD" id="cd19856">
    <property type="entry name" value="DSRM_Kanadaptin"/>
    <property type="match status" value="1"/>
</dbReference>
<sequence>MEANVQENDSATSLSEDEVIKNAEDDIDTSNNKVIFESSTCEEQSNERRRTENASSSCRDTTDDACKEPRFKKPLLLIGPKRGKIGKIRAVSHKVDPPPSSSEPSPSFEASSANKEATKITHSQNDETDKSVLESSTEGNVLPDVNNVPVPYLEPKWGGKSTEEYKLEVLKSGVILEKIDLTERSYHVVGRLPSCHLSLAHPTISRYHAIIQYRATADDKHSKGFYLYDLESTHGTFWNGHRIKPRSYVQLHGGHMIKFGCSQRKYIVQAPPEDQEEESELSVTELKEKRMEELRQREIKQLEEKEAEERAREAEENEGINWGMGEDADEDTDLTENPYASMADEELYLDDPKKTLRGWFEREGYDLQYQVEEKGIGQFLCWINLPKECFGGQSIKAEALVKGKKKESVVQCALEACRILDRHGLLRQANHESRRKKARNWEEEDYYDSDEDNFLDRTGTVERKREQRMKQAGKFEEKIETYNTLTEKYNEITNKISHLSNRLKEAQENSAKMEEFNEDSLDAFMSNLNTSTLSKSDVKKMKIEMQNLRKEEMKLVKLINLTKPADLPPLICQAPIEDEKDMSQQTSKFPAKKISQLEKRRKLFEARNKDSEKLSSALSSNNNINNAEEEEEEEEDENQEESNTGEKRKEDINFAHEKSASCEDEMEQNSMKIEEESSIAKSISQNTEISKLSTNVANDKKRKNKKLEKTKSLKKQYDQDVHSSDYSTWVPPQGQTGDGRTSLNEKYGY</sequence>
<feature type="coiled-coil region" evidence="1">
    <location>
        <begin position="482"/>
        <end position="558"/>
    </location>
</feature>
<dbReference type="Proteomes" id="UP000053097">
    <property type="component" value="Unassembled WGS sequence"/>
</dbReference>
<feature type="compositionally biased region" description="Polar residues" evidence="2">
    <location>
        <begin position="29"/>
        <end position="43"/>
    </location>
</feature>
<name>A0A026WVG6_OOCBI</name>
<dbReference type="Pfam" id="PF00498">
    <property type="entry name" value="FHA"/>
    <property type="match status" value="1"/>
</dbReference>
<dbReference type="SMART" id="SM00240">
    <property type="entry name" value="FHA"/>
    <property type="match status" value="1"/>
</dbReference>
<proteinExistence type="predicted"/>
<dbReference type="SUPFAM" id="SSF49879">
    <property type="entry name" value="SMAD/FHA domain"/>
    <property type="match status" value="1"/>
</dbReference>
<feature type="compositionally biased region" description="Basic and acidic residues" evidence="2">
    <location>
        <begin position="60"/>
        <end position="71"/>
    </location>
</feature>
<dbReference type="STRING" id="2015173.A0A026WVG6"/>
<keyword evidence="1" id="KW-0175">Coiled coil</keyword>
<keyword evidence="5" id="KW-1185">Reference proteome</keyword>
<feature type="compositionally biased region" description="Low complexity" evidence="2">
    <location>
        <begin position="102"/>
        <end position="113"/>
    </location>
</feature>
<dbReference type="CDD" id="cd22677">
    <property type="entry name" value="FHA_Kanadaptin"/>
    <property type="match status" value="1"/>
</dbReference>
<dbReference type="OrthoDB" id="433755at2759"/>
<protein>
    <submittedName>
        <fullName evidence="4">Kanadaptin</fullName>
    </submittedName>
</protein>
<evidence type="ECO:0000313" key="4">
    <source>
        <dbReference type="EMBL" id="EZA60022.1"/>
    </source>
</evidence>
<accession>A0A026WVG6</accession>
<feature type="domain" description="FHA" evidence="3">
    <location>
        <begin position="187"/>
        <end position="243"/>
    </location>
</feature>
<feature type="region of interest" description="Disordered" evidence="2">
    <location>
        <begin position="1"/>
        <end position="144"/>
    </location>
</feature>